<feature type="compositionally biased region" description="Polar residues" evidence="1">
    <location>
        <begin position="1"/>
        <end position="12"/>
    </location>
</feature>
<gene>
    <name evidence="2" type="ORF">Vretifemale_6642</name>
</gene>
<evidence type="ECO:0000256" key="1">
    <source>
        <dbReference type="SAM" id="MobiDB-lite"/>
    </source>
</evidence>
<feature type="compositionally biased region" description="Low complexity" evidence="1">
    <location>
        <begin position="89"/>
        <end position="98"/>
    </location>
</feature>
<comment type="caution">
    <text evidence="2">The sequence shown here is derived from an EMBL/GenBank/DDBJ whole genome shotgun (WGS) entry which is preliminary data.</text>
</comment>
<dbReference type="OrthoDB" id="552109at2759"/>
<protein>
    <submittedName>
        <fullName evidence="2">Uncharacterized protein</fullName>
    </submittedName>
</protein>
<organism evidence="2 3">
    <name type="scientific">Volvox reticuliferus</name>
    <dbReference type="NCBI Taxonomy" id="1737510"/>
    <lineage>
        <taxon>Eukaryota</taxon>
        <taxon>Viridiplantae</taxon>
        <taxon>Chlorophyta</taxon>
        <taxon>core chlorophytes</taxon>
        <taxon>Chlorophyceae</taxon>
        <taxon>CS clade</taxon>
        <taxon>Chlamydomonadales</taxon>
        <taxon>Volvocaceae</taxon>
        <taxon>Volvox</taxon>
    </lineage>
</organism>
<feature type="region of interest" description="Disordered" evidence="1">
    <location>
        <begin position="72"/>
        <end position="135"/>
    </location>
</feature>
<feature type="compositionally biased region" description="Gly residues" evidence="1">
    <location>
        <begin position="124"/>
        <end position="135"/>
    </location>
</feature>
<accession>A0A8J4FHY2</accession>
<dbReference type="EMBL" id="BNCP01000010">
    <property type="protein sequence ID" value="GIL77086.1"/>
    <property type="molecule type" value="Genomic_DNA"/>
</dbReference>
<evidence type="ECO:0000313" key="3">
    <source>
        <dbReference type="Proteomes" id="UP000747110"/>
    </source>
</evidence>
<reference evidence="2" key="1">
    <citation type="journal article" date="2021" name="Proc. Natl. Acad. Sci. U.S.A.">
        <title>Three genomes in the algal genus Volvox reveal the fate of a haploid sex-determining region after a transition to homothallism.</title>
        <authorList>
            <person name="Yamamoto K."/>
            <person name="Hamaji T."/>
            <person name="Kawai-Toyooka H."/>
            <person name="Matsuzaki R."/>
            <person name="Takahashi F."/>
            <person name="Nishimura Y."/>
            <person name="Kawachi M."/>
            <person name="Noguchi H."/>
            <person name="Minakuchi Y."/>
            <person name="Umen J.G."/>
            <person name="Toyoda A."/>
            <person name="Nozaki H."/>
        </authorList>
    </citation>
    <scope>NUCLEOTIDE SEQUENCE</scope>
    <source>
        <strain evidence="2">NIES-3786</strain>
    </source>
</reference>
<name>A0A8J4FHY2_9CHLO</name>
<dbReference type="Proteomes" id="UP000747110">
    <property type="component" value="Unassembled WGS sequence"/>
</dbReference>
<feature type="region of interest" description="Disordered" evidence="1">
    <location>
        <begin position="1"/>
        <end position="22"/>
    </location>
</feature>
<evidence type="ECO:0000313" key="2">
    <source>
        <dbReference type="EMBL" id="GIL77086.1"/>
    </source>
</evidence>
<keyword evidence="3" id="KW-1185">Reference proteome</keyword>
<sequence>MDHNTSTITRNGHTMPPGRLPISRLGQAQATTRGGTQGVGGMLVGDDNRLYGAAFPGSPLEVARIRPLSATPAFRPLSGSMSGHHQHAPAHATANNTNGSFTNRSNNPGAQLHRASSTPRDRGMPGGGGGGGGGG</sequence>
<dbReference type="AlphaFoldDB" id="A0A8J4FHY2"/>
<feature type="non-terminal residue" evidence="2">
    <location>
        <position position="1"/>
    </location>
</feature>
<proteinExistence type="predicted"/>
<feature type="compositionally biased region" description="Polar residues" evidence="1">
    <location>
        <begin position="99"/>
        <end position="118"/>
    </location>
</feature>